<name>A0A1I5ZGR5_9PSEU</name>
<keyword evidence="3" id="KW-1185">Reference proteome</keyword>
<proteinExistence type="predicted"/>
<evidence type="ECO:0000313" key="2">
    <source>
        <dbReference type="EMBL" id="SFQ55709.1"/>
    </source>
</evidence>
<sequence>MKLVRGNGTRDIGHAAPPDEDIVPAHTAG</sequence>
<gene>
    <name evidence="2" type="ORF">SAMN05421810_109194</name>
</gene>
<evidence type="ECO:0000256" key="1">
    <source>
        <dbReference type="SAM" id="MobiDB-lite"/>
    </source>
</evidence>
<protein>
    <submittedName>
        <fullName evidence="2">Uncharacterized protein</fullName>
    </submittedName>
</protein>
<reference evidence="3" key="1">
    <citation type="submission" date="2016-10" db="EMBL/GenBank/DDBJ databases">
        <authorList>
            <person name="Varghese N."/>
            <person name="Submissions S."/>
        </authorList>
    </citation>
    <scope>NUCLEOTIDE SEQUENCE [LARGE SCALE GENOMIC DNA]</scope>
    <source>
        <strain evidence="3">CGMCC 4.5579</strain>
    </source>
</reference>
<accession>A0A1I5ZGR5</accession>
<feature type="region of interest" description="Disordered" evidence="1">
    <location>
        <begin position="1"/>
        <end position="29"/>
    </location>
</feature>
<dbReference type="AlphaFoldDB" id="A0A1I5ZGR5"/>
<dbReference type="EMBL" id="FOWW01000009">
    <property type="protein sequence ID" value="SFQ55709.1"/>
    <property type="molecule type" value="Genomic_DNA"/>
</dbReference>
<dbReference type="Proteomes" id="UP000198727">
    <property type="component" value="Unassembled WGS sequence"/>
</dbReference>
<evidence type="ECO:0000313" key="3">
    <source>
        <dbReference type="Proteomes" id="UP000198727"/>
    </source>
</evidence>
<organism evidence="2 3">
    <name type="scientific">Amycolatopsis arida</name>
    <dbReference type="NCBI Taxonomy" id="587909"/>
    <lineage>
        <taxon>Bacteria</taxon>
        <taxon>Bacillati</taxon>
        <taxon>Actinomycetota</taxon>
        <taxon>Actinomycetes</taxon>
        <taxon>Pseudonocardiales</taxon>
        <taxon>Pseudonocardiaceae</taxon>
        <taxon>Amycolatopsis</taxon>
    </lineage>
</organism>